<dbReference type="Pfam" id="PF03167">
    <property type="entry name" value="UDG"/>
    <property type="match status" value="1"/>
</dbReference>
<protein>
    <submittedName>
        <fullName evidence="3">Uracil-DNA glycosylase family protein</fullName>
    </submittedName>
</protein>
<feature type="region of interest" description="Disordered" evidence="1">
    <location>
        <begin position="1"/>
        <end position="36"/>
    </location>
</feature>
<reference evidence="3 4" key="1">
    <citation type="submission" date="2024-09" db="EMBL/GenBank/DDBJ databases">
        <authorList>
            <person name="Sun Q."/>
            <person name="Mori K."/>
        </authorList>
    </citation>
    <scope>NUCLEOTIDE SEQUENCE [LARGE SCALE GENOMIC DNA]</scope>
    <source>
        <strain evidence="3 4">TBRC 5777</strain>
    </source>
</reference>
<dbReference type="RefSeq" id="WP_377044765.1">
    <property type="nucleotide sequence ID" value="NZ_JBHLUN010000008.1"/>
</dbReference>
<dbReference type="InterPro" id="IPR005122">
    <property type="entry name" value="Uracil-DNA_glycosylase-like"/>
</dbReference>
<dbReference type="CDD" id="cd10033">
    <property type="entry name" value="UDG_like"/>
    <property type="match status" value="1"/>
</dbReference>
<evidence type="ECO:0000313" key="4">
    <source>
        <dbReference type="Proteomes" id="UP001589865"/>
    </source>
</evidence>
<dbReference type="Proteomes" id="UP001589865">
    <property type="component" value="Unassembled WGS sequence"/>
</dbReference>
<evidence type="ECO:0000259" key="2">
    <source>
        <dbReference type="SMART" id="SM00986"/>
    </source>
</evidence>
<evidence type="ECO:0000313" key="3">
    <source>
        <dbReference type="EMBL" id="MFC0409012.1"/>
    </source>
</evidence>
<dbReference type="SUPFAM" id="SSF52141">
    <property type="entry name" value="Uracil-DNA glycosylase-like"/>
    <property type="match status" value="1"/>
</dbReference>
<dbReference type="InterPro" id="IPR036895">
    <property type="entry name" value="Uracil-DNA_glycosylase-like_sf"/>
</dbReference>
<name>A0ABV6JTG1_9PROT</name>
<feature type="domain" description="Uracil-DNA glycosylase-like" evidence="2">
    <location>
        <begin position="64"/>
        <end position="220"/>
    </location>
</feature>
<proteinExistence type="predicted"/>
<dbReference type="EMBL" id="JBHLUN010000008">
    <property type="protein sequence ID" value="MFC0409012.1"/>
    <property type="molecule type" value="Genomic_DNA"/>
</dbReference>
<dbReference type="SMART" id="SM00987">
    <property type="entry name" value="UreE_C"/>
    <property type="match status" value="1"/>
</dbReference>
<sequence>MPRPTAATPPRPEPAAPSDPARPPIQLPTQAHGPADTDTLETAAAAARRCTVCAPVLPLGPRPILQVGTGARLLITSQAPGTKAHLSGIPFEDASGERLRDWLELDRATFYDTSKVAILPTGLCYPGRLPRGGDCPPRPECAPIWHPRILPLLREVRCRLLVGAYAQRLVLGPGPGLAERVRDFRRYLPTHFPLPHPSWRTLRWAAANPWFEAEVLPALREVVRGVLR</sequence>
<dbReference type="PANTHER" id="PTHR42160">
    <property type="entry name" value="URACIL-DNA GLYCOSYLASE SUPERFAMILY PROTEIN"/>
    <property type="match status" value="1"/>
</dbReference>
<dbReference type="Gene3D" id="3.40.470.10">
    <property type="entry name" value="Uracil-DNA glycosylase-like domain"/>
    <property type="match status" value="1"/>
</dbReference>
<accession>A0ABV6JTG1</accession>
<evidence type="ECO:0000256" key="1">
    <source>
        <dbReference type="SAM" id="MobiDB-lite"/>
    </source>
</evidence>
<comment type="caution">
    <text evidence="3">The sequence shown here is derived from an EMBL/GenBank/DDBJ whole genome shotgun (WGS) entry which is preliminary data.</text>
</comment>
<dbReference type="InterPro" id="IPR047124">
    <property type="entry name" value="HI_0220.2"/>
</dbReference>
<gene>
    <name evidence="3" type="ORF">ACFFGY_12180</name>
</gene>
<dbReference type="SMART" id="SM00986">
    <property type="entry name" value="UDG"/>
    <property type="match status" value="1"/>
</dbReference>
<organism evidence="3 4">
    <name type="scientific">Roseomonas elaeocarpi</name>
    <dbReference type="NCBI Taxonomy" id="907779"/>
    <lineage>
        <taxon>Bacteria</taxon>
        <taxon>Pseudomonadati</taxon>
        <taxon>Pseudomonadota</taxon>
        <taxon>Alphaproteobacteria</taxon>
        <taxon>Acetobacterales</taxon>
        <taxon>Roseomonadaceae</taxon>
        <taxon>Roseomonas</taxon>
    </lineage>
</organism>
<dbReference type="PANTHER" id="PTHR42160:SF1">
    <property type="entry name" value="URACIL-DNA GLYCOSYLASE SUPERFAMILY PROTEIN"/>
    <property type="match status" value="1"/>
</dbReference>
<keyword evidence="4" id="KW-1185">Reference proteome</keyword>
<feature type="compositionally biased region" description="Pro residues" evidence="1">
    <location>
        <begin position="1"/>
        <end position="26"/>
    </location>
</feature>